<name>A0ABS4UBV7_9ACTN</name>
<evidence type="ECO:0000313" key="1">
    <source>
        <dbReference type="EMBL" id="MBP2349088.1"/>
    </source>
</evidence>
<sequence length="111" mass="12006">MAGTIELTAGTRWSVPSWAFNVAVEYLIEKLADDPAVEVLKEIDENNLGWVGVDRFEDAQRVQILTLLRDGLLPYAEQRAALDPADPASGIGHLRELSELAGSTLGSTSRG</sequence>
<dbReference type="Proteomes" id="UP000755585">
    <property type="component" value="Unassembled WGS sequence"/>
</dbReference>
<dbReference type="EMBL" id="JAGINT010000001">
    <property type="protein sequence ID" value="MBP2349088.1"/>
    <property type="molecule type" value="Genomic_DNA"/>
</dbReference>
<keyword evidence="2" id="KW-1185">Reference proteome</keyword>
<comment type="caution">
    <text evidence="1">The sequence shown here is derived from an EMBL/GenBank/DDBJ whole genome shotgun (WGS) entry which is preliminary data.</text>
</comment>
<protein>
    <submittedName>
        <fullName evidence="1">Uncharacterized protein</fullName>
    </submittedName>
</protein>
<dbReference type="RefSeq" id="WP_209692305.1">
    <property type="nucleotide sequence ID" value="NZ_BAAAVU010000028.1"/>
</dbReference>
<organism evidence="1 2">
    <name type="scientific">Kribbella aluminosa</name>
    <dbReference type="NCBI Taxonomy" id="416017"/>
    <lineage>
        <taxon>Bacteria</taxon>
        <taxon>Bacillati</taxon>
        <taxon>Actinomycetota</taxon>
        <taxon>Actinomycetes</taxon>
        <taxon>Propionibacteriales</taxon>
        <taxon>Kribbellaceae</taxon>
        <taxon>Kribbella</taxon>
    </lineage>
</organism>
<gene>
    <name evidence="1" type="ORF">JOF29_000171</name>
</gene>
<reference evidence="1 2" key="1">
    <citation type="submission" date="2021-03" db="EMBL/GenBank/DDBJ databases">
        <title>Sequencing the genomes of 1000 actinobacteria strains.</title>
        <authorList>
            <person name="Klenk H.-P."/>
        </authorList>
    </citation>
    <scope>NUCLEOTIDE SEQUENCE [LARGE SCALE GENOMIC DNA]</scope>
    <source>
        <strain evidence="1 2">DSM 18824</strain>
    </source>
</reference>
<proteinExistence type="predicted"/>
<accession>A0ABS4UBV7</accession>
<evidence type="ECO:0000313" key="2">
    <source>
        <dbReference type="Proteomes" id="UP000755585"/>
    </source>
</evidence>